<dbReference type="GO" id="GO:0032259">
    <property type="term" value="P:methylation"/>
    <property type="evidence" value="ECO:0007669"/>
    <property type="project" value="UniProtKB-KW"/>
</dbReference>
<dbReference type="AlphaFoldDB" id="A0A7W6EUU3"/>
<dbReference type="RefSeq" id="WP_183611262.1">
    <property type="nucleotide sequence ID" value="NZ_JACICY010000001.1"/>
</dbReference>
<keyword evidence="1" id="KW-0489">Methyltransferase</keyword>
<sequence length="276" mass="29329">MTSAFDWQGSVGRNWATEWRRTDTSFSDLTPHLLKAVEAESATRIVDIGCGAGEVAIAVACARPQVRVTGADISPDLILAADQRGSGIANLSFVLADASQWSDPDGAPDLIISRHGVMFFADPPAAFAHLAAVASARARMVFTCFRAPAQNEWATAIAGLLPPTEAAASSPFAPGPFAFADPEHVQRCMAGWRDVTFTPVDFTYVAGEGDDPVGEAMALFHRIGPSAFAMRTLPEAERAAFEKRLLELVEAHYDGTRVAFGAAAWLVTASSDHSHG</sequence>
<gene>
    <name evidence="1" type="ORF">GGQ88_000309</name>
</gene>
<dbReference type="Proteomes" id="UP000562395">
    <property type="component" value="Unassembled WGS sequence"/>
</dbReference>
<name>A0A7W6EUU3_9SPHN</name>
<protein>
    <submittedName>
        <fullName evidence="1">SAM-dependent methyltransferase</fullName>
    </submittedName>
</protein>
<comment type="caution">
    <text evidence="1">The sequence shown here is derived from an EMBL/GenBank/DDBJ whole genome shotgun (WGS) entry which is preliminary data.</text>
</comment>
<dbReference type="CDD" id="cd02440">
    <property type="entry name" value="AdoMet_MTases"/>
    <property type="match status" value="1"/>
</dbReference>
<dbReference type="SUPFAM" id="SSF53335">
    <property type="entry name" value="S-adenosyl-L-methionine-dependent methyltransferases"/>
    <property type="match status" value="1"/>
</dbReference>
<dbReference type="PANTHER" id="PTHR43591:SF24">
    <property type="entry name" value="2-METHOXY-6-POLYPRENYL-1,4-BENZOQUINOL METHYLASE, MITOCHONDRIAL"/>
    <property type="match status" value="1"/>
</dbReference>
<organism evidence="1 2">
    <name type="scientific">Novosphingobium hassiacum</name>
    <dbReference type="NCBI Taxonomy" id="173676"/>
    <lineage>
        <taxon>Bacteria</taxon>
        <taxon>Pseudomonadati</taxon>
        <taxon>Pseudomonadota</taxon>
        <taxon>Alphaproteobacteria</taxon>
        <taxon>Sphingomonadales</taxon>
        <taxon>Sphingomonadaceae</taxon>
        <taxon>Novosphingobium</taxon>
    </lineage>
</organism>
<dbReference type="PANTHER" id="PTHR43591">
    <property type="entry name" value="METHYLTRANSFERASE"/>
    <property type="match status" value="1"/>
</dbReference>
<dbReference type="GO" id="GO:0008168">
    <property type="term" value="F:methyltransferase activity"/>
    <property type="evidence" value="ECO:0007669"/>
    <property type="project" value="UniProtKB-KW"/>
</dbReference>
<dbReference type="InterPro" id="IPR029063">
    <property type="entry name" value="SAM-dependent_MTases_sf"/>
</dbReference>
<reference evidence="1 2" key="1">
    <citation type="submission" date="2020-08" db="EMBL/GenBank/DDBJ databases">
        <title>Genomic Encyclopedia of Type Strains, Phase IV (KMG-IV): sequencing the most valuable type-strain genomes for metagenomic binning, comparative biology and taxonomic classification.</title>
        <authorList>
            <person name="Goeker M."/>
        </authorList>
    </citation>
    <scope>NUCLEOTIDE SEQUENCE [LARGE SCALE GENOMIC DNA]</scope>
    <source>
        <strain evidence="1 2">DSM 14552</strain>
    </source>
</reference>
<dbReference type="Pfam" id="PF13489">
    <property type="entry name" value="Methyltransf_23"/>
    <property type="match status" value="1"/>
</dbReference>
<dbReference type="EMBL" id="JACICY010000001">
    <property type="protein sequence ID" value="MBB3859069.1"/>
    <property type="molecule type" value="Genomic_DNA"/>
</dbReference>
<keyword evidence="2" id="KW-1185">Reference proteome</keyword>
<dbReference type="Gene3D" id="3.40.50.150">
    <property type="entry name" value="Vaccinia Virus protein VP39"/>
    <property type="match status" value="1"/>
</dbReference>
<evidence type="ECO:0000313" key="2">
    <source>
        <dbReference type="Proteomes" id="UP000562395"/>
    </source>
</evidence>
<evidence type="ECO:0000313" key="1">
    <source>
        <dbReference type="EMBL" id="MBB3859069.1"/>
    </source>
</evidence>
<proteinExistence type="predicted"/>
<keyword evidence="1" id="KW-0808">Transferase</keyword>
<accession>A0A7W6EUU3</accession>